<dbReference type="InterPro" id="IPR045851">
    <property type="entry name" value="AMP-bd_C_sf"/>
</dbReference>
<dbReference type="Gene3D" id="3.30.559.30">
    <property type="entry name" value="Nonribosomal peptide synthetase, condensation domain"/>
    <property type="match status" value="1"/>
</dbReference>
<dbReference type="InterPro" id="IPR020806">
    <property type="entry name" value="PKS_PP-bd"/>
</dbReference>
<dbReference type="PANTHER" id="PTHR45527:SF1">
    <property type="entry name" value="FATTY ACID SYNTHASE"/>
    <property type="match status" value="1"/>
</dbReference>
<reference evidence="6 7" key="1">
    <citation type="journal article" date="2019" name="Int. J. Syst. Evol. Microbiol.">
        <title>The Global Catalogue of Microorganisms (GCM) 10K type strain sequencing project: providing services to taxonomists for standard genome sequencing and annotation.</title>
        <authorList>
            <consortium name="The Broad Institute Genomics Platform"/>
            <consortium name="The Broad Institute Genome Sequencing Center for Infectious Disease"/>
            <person name="Wu L."/>
            <person name="Ma J."/>
        </authorList>
    </citation>
    <scope>NUCLEOTIDE SEQUENCE [LARGE SCALE GENOMIC DNA]</scope>
    <source>
        <strain evidence="6 7">JCM 7356</strain>
    </source>
</reference>
<dbReference type="PROSITE" id="PS00455">
    <property type="entry name" value="AMP_BINDING"/>
    <property type="match status" value="2"/>
</dbReference>
<dbReference type="Gene3D" id="2.30.38.10">
    <property type="entry name" value="Luciferase, Domain 3"/>
    <property type="match status" value="2"/>
</dbReference>
<dbReference type="Pfam" id="PF00550">
    <property type="entry name" value="PP-binding"/>
    <property type="match status" value="2"/>
</dbReference>
<protein>
    <recommendedName>
        <fullName evidence="5">Carrier domain-containing protein</fullName>
    </recommendedName>
</protein>
<dbReference type="Proteomes" id="UP001500305">
    <property type="component" value="Unassembled WGS sequence"/>
</dbReference>
<dbReference type="InterPro" id="IPR025110">
    <property type="entry name" value="AMP-bd_C"/>
</dbReference>
<dbReference type="InterPro" id="IPR010071">
    <property type="entry name" value="AA_adenyl_dom"/>
</dbReference>
<keyword evidence="2" id="KW-0596">Phosphopantetheine</keyword>
<proteinExistence type="predicted"/>
<dbReference type="Pfam" id="PF00668">
    <property type="entry name" value="Condensation"/>
    <property type="match status" value="1"/>
</dbReference>
<dbReference type="InterPro" id="IPR020845">
    <property type="entry name" value="AMP-binding_CS"/>
</dbReference>
<sequence>MTLHELVAAAARRDPQAPAVITSHRTLSYAELDGLAEAVAERLRGSVRPEELVAVALDKGWEQIVAVLGVLKAGAAYLPLSADLPEARLRQLVELGRCSHVLTQASLLTSAAWPADAAVSTLEGIDPAPAGPAAGTRDSLAYVMFTSGSTGTPKGVMVEHGGVADTVLEINRRFGVGPRDRSLALTSLSFDLSVYEIFGPLAAGGAVVVPDPERAGDPAHWAELMERHGVSLWHTVPALLEMLVSWLGESGAPAPGPLRLAVLSGDWIPVGLPDRVRDRYPAARVVSMGGATETSINSLIYEIGDVDPSWTSIPYGDPLPGEGCLLLDDSLAPVPAGTAGELCITGTGLARGYWDDSRQTEAAFVRHPELGVRMYRTGDRARVRPDGTLEFLGRSDLQVKIHGFRVELGEIEAALRGAADVDQAVAVALGPKTARDRVVAFVTPGPHTVPDEAAITAELAARLPGHLVPRRIHVVAALPLTANGKVDRAALAATAAARTGPDAEPPRPGTEQQLADILTELLGRPVADRSADFFELGGNSLLSVQFVTRLRRRLGLDIPLGLPLRRRTIAGMAEALAGLPAVREAAEPRLAPRADTGPAPVSFGQEQVMFLDQLAGGDRAYHFQCVIRFRGELRPDLVQRALTEITRRHEILRTTFHLSESGPIQVVHDPAEVPLHERDLRKAADADREAALTAALRAEFDRDFDLATGPLAVWTLIRLAQDDWALVETEHHLVHDGWSVSVFWREIGELYSAWADGREPELADLPVQFADYAAWQRGRYAVRRGQVLPYWTDRLAGAGTFDLAVSRPRPPKQTFRGTAIRVSVPDDLYARLRECGRDEGVSLFVVMFAGFAVLMNRYSGARDLTIGSWLANRDSPETENLLGMLVNMVGMRLRLDKDLSFQELLGQTRDAVLEALAHGEAPFEDVVRSLDLPRDPSRNALVQTCFSFHDSPVPSFDWPGARGTLVEHNNGSAKFDLNVVVIPRAEQLRRAGDPGEREKLALMWEFNTDLIDQDAAQRMVDHYLRLLSSAVDDPSGAVDALDMLVPEDHTAIAASSGTARDFPVADDVVALIARQAAARPDAPAVTAGGRTLTYAELQARADGLAGRLAALGIGPGHRVGLCVDRSVSTVVGLVGVLLTGAAFVPLDHRHPAARNEYVLDDADVKVIVTTPEIGGRFPGRHKEFVNGKPGPAPEHVADPGSEAYVLYTSGSTGRPKGVRVPRRALAGLLASIRARIGFTEADTLLAVTTLAFDISLLELLLPLVSGGQVVIADERSASDGEALVGLLARHSATVMQATPLTWRMLVAAKWWPANRFTALCGGEAMPADLAAELVERAAVCWNLYGPTETTIWSTAYRLDGGESPVPIGTPLANTLARVLDDRLRPVPPGLPGQLYLGGTGVADGYTAAGLTEERFTALPGEDGRFYRTGDVVRLRSDGGLEFLNRADRQLKLRGYRIEPTEIEQVLLAHPAVADCAVEPKGDPARLIGYVVKADAAVTSAELTEHLAAALPAYMVPQALVDLDQLPLSPSGKLDRAALPEPGPSAGTADAADRAPLTGPEQEMAVLWSEVLGGVAVGPDDDFFEIGGHSLLALRLVSRVRAKLGGAISVDTVFDFPTVRSMTAELGRTGR</sequence>
<dbReference type="InterPro" id="IPR001242">
    <property type="entry name" value="Condensation_dom"/>
</dbReference>
<dbReference type="Gene3D" id="3.30.559.10">
    <property type="entry name" value="Chloramphenicol acetyltransferase-like domain"/>
    <property type="match status" value="1"/>
</dbReference>
<dbReference type="PROSITE" id="PS50075">
    <property type="entry name" value="CARRIER"/>
    <property type="match status" value="2"/>
</dbReference>
<keyword evidence="3" id="KW-0597">Phosphoprotein</keyword>
<evidence type="ECO:0000259" key="5">
    <source>
        <dbReference type="PROSITE" id="PS50075"/>
    </source>
</evidence>
<dbReference type="Gene3D" id="1.10.1200.10">
    <property type="entry name" value="ACP-like"/>
    <property type="match status" value="2"/>
</dbReference>
<evidence type="ECO:0000256" key="2">
    <source>
        <dbReference type="ARBA" id="ARBA00022450"/>
    </source>
</evidence>
<evidence type="ECO:0000313" key="7">
    <source>
        <dbReference type="Proteomes" id="UP001500305"/>
    </source>
</evidence>
<dbReference type="PROSITE" id="PS00012">
    <property type="entry name" value="PHOSPHOPANTETHEINE"/>
    <property type="match status" value="1"/>
</dbReference>
<accession>A0ABN3DR93</accession>
<feature type="region of interest" description="Disordered" evidence="4">
    <location>
        <begin position="1531"/>
        <end position="1554"/>
    </location>
</feature>
<feature type="domain" description="Carrier" evidence="5">
    <location>
        <begin position="505"/>
        <end position="580"/>
    </location>
</feature>
<dbReference type="NCBIfam" id="TIGR01733">
    <property type="entry name" value="AA-adenyl-dom"/>
    <property type="match status" value="2"/>
</dbReference>
<organism evidence="6 7">
    <name type="scientific">Kitasatospora cystarginea</name>
    <dbReference type="NCBI Taxonomy" id="58350"/>
    <lineage>
        <taxon>Bacteria</taxon>
        <taxon>Bacillati</taxon>
        <taxon>Actinomycetota</taxon>
        <taxon>Actinomycetes</taxon>
        <taxon>Kitasatosporales</taxon>
        <taxon>Streptomycetaceae</taxon>
        <taxon>Kitasatospora</taxon>
    </lineage>
</organism>
<dbReference type="Gene3D" id="3.30.300.30">
    <property type="match status" value="2"/>
</dbReference>
<evidence type="ECO:0000256" key="3">
    <source>
        <dbReference type="ARBA" id="ARBA00022553"/>
    </source>
</evidence>
<dbReference type="Pfam" id="PF13193">
    <property type="entry name" value="AMP-binding_C"/>
    <property type="match status" value="2"/>
</dbReference>
<gene>
    <name evidence="6" type="ORF">GCM10010430_20990</name>
</gene>
<dbReference type="SMART" id="SM00823">
    <property type="entry name" value="PKS_PP"/>
    <property type="match status" value="2"/>
</dbReference>
<dbReference type="SUPFAM" id="SSF47336">
    <property type="entry name" value="ACP-like"/>
    <property type="match status" value="2"/>
</dbReference>
<dbReference type="CDD" id="cd19531">
    <property type="entry name" value="LCL_NRPS-like"/>
    <property type="match status" value="1"/>
</dbReference>
<keyword evidence="7" id="KW-1185">Reference proteome</keyword>
<name>A0ABN3DR93_9ACTN</name>
<dbReference type="Gene3D" id="3.40.50.980">
    <property type="match status" value="4"/>
</dbReference>
<dbReference type="InterPro" id="IPR023213">
    <property type="entry name" value="CAT-like_dom_sf"/>
</dbReference>
<dbReference type="EMBL" id="BAAATR010000007">
    <property type="protein sequence ID" value="GAA2239512.1"/>
    <property type="molecule type" value="Genomic_DNA"/>
</dbReference>
<feature type="domain" description="Carrier" evidence="5">
    <location>
        <begin position="1554"/>
        <end position="1629"/>
    </location>
</feature>
<dbReference type="Pfam" id="PF00501">
    <property type="entry name" value="AMP-binding"/>
    <property type="match status" value="2"/>
</dbReference>
<comment type="caution">
    <text evidence="6">The sequence shown here is derived from an EMBL/GenBank/DDBJ whole genome shotgun (WGS) entry which is preliminary data.</text>
</comment>
<evidence type="ECO:0000256" key="1">
    <source>
        <dbReference type="ARBA" id="ARBA00001957"/>
    </source>
</evidence>
<dbReference type="InterPro" id="IPR000873">
    <property type="entry name" value="AMP-dep_synth/lig_dom"/>
</dbReference>
<dbReference type="SUPFAM" id="SSF52777">
    <property type="entry name" value="CoA-dependent acyltransferases"/>
    <property type="match status" value="2"/>
</dbReference>
<dbReference type="RefSeq" id="WP_344636013.1">
    <property type="nucleotide sequence ID" value="NZ_BAAATR010000007.1"/>
</dbReference>
<dbReference type="SUPFAM" id="SSF56801">
    <property type="entry name" value="Acetyl-CoA synthetase-like"/>
    <property type="match status" value="2"/>
</dbReference>
<comment type="cofactor">
    <cofactor evidence="1">
        <name>pantetheine 4'-phosphate</name>
        <dbReference type="ChEBI" id="CHEBI:47942"/>
    </cofactor>
</comment>
<evidence type="ECO:0000313" key="6">
    <source>
        <dbReference type="EMBL" id="GAA2239512.1"/>
    </source>
</evidence>
<dbReference type="InterPro" id="IPR006162">
    <property type="entry name" value="Ppantetheine_attach_site"/>
</dbReference>
<dbReference type="InterPro" id="IPR009081">
    <property type="entry name" value="PP-bd_ACP"/>
</dbReference>
<dbReference type="PANTHER" id="PTHR45527">
    <property type="entry name" value="NONRIBOSOMAL PEPTIDE SYNTHETASE"/>
    <property type="match status" value="1"/>
</dbReference>
<evidence type="ECO:0000256" key="4">
    <source>
        <dbReference type="SAM" id="MobiDB-lite"/>
    </source>
</evidence>
<dbReference type="InterPro" id="IPR036736">
    <property type="entry name" value="ACP-like_sf"/>
</dbReference>